<proteinExistence type="predicted"/>
<evidence type="ECO:0000313" key="1">
    <source>
        <dbReference type="EMBL" id="KAI8557979.1"/>
    </source>
</evidence>
<accession>A0ACC0NYW8</accession>
<sequence>MKKRKLRTLMKKINDAAGIRMNKNFGSLLSEVGGEHEELPYSEKDCRNHVEKIRRLRLGEGDASAMLK</sequence>
<protein>
    <submittedName>
        <fullName evidence="1">Uncharacterized protein</fullName>
    </submittedName>
</protein>
<keyword evidence="2" id="KW-1185">Reference proteome</keyword>
<gene>
    <name evidence="1" type="ORF">RHMOL_Rhmol04G0053200</name>
</gene>
<organism evidence="1 2">
    <name type="scientific">Rhododendron molle</name>
    <name type="common">Chinese azalea</name>
    <name type="synonym">Azalea mollis</name>
    <dbReference type="NCBI Taxonomy" id="49168"/>
    <lineage>
        <taxon>Eukaryota</taxon>
        <taxon>Viridiplantae</taxon>
        <taxon>Streptophyta</taxon>
        <taxon>Embryophyta</taxon>
        <taxon>Tracheophyta</taxon>
        <taxon>Spermatophyta</taxon>
        <taxon>Magnoliopsida</taxon>
        <taxon>eudicotyledons</taxon>
        <taxon>Gunneridae</taxon>
        <taxon>Pentapetalae</taxon>
        <taxon>asterids</taxon>
        <taxon>Ericales</taxon>
        <taxon>Ericaceae</taxon>
        <taxon>Ericoideae</taxon>
        <taxon>Rhodoreae</taxon>
        <taxon>Rhododendron</taxon>
    </lineage>
</organism>
<dbReference type="EMBL" id="CM046391">
    <property type="protein sequence ID" value="KAI8557979.1"/>
    <property type="molecule type" value="Genomic_DNA"/>
</dbReference>
<comment type="caution">
    <text evidence="1">The sequence shown here is derived from an EMBL/GenBank/DDBJ whole genome shotgun (WGS) entry which is preliminary data.</text>
</comment>
<name>A0ACC0NYW8_RHOML</name>
<evidence type="ECO:0000313" key="2">
    <source>
        <dbReference type="Proteomes" id="UP001062846"/>
    </source>
</evidence>
<reference evidence="1" key="1">
    <citation type="submission" date="2022-02" db="EMBL/GenBank/DDBJ databases">
        <title>Plant Genome Project.</title>
        <authorList>
            <person name="Zhang R.-G."/>
        </authorList>
    </citation>
    <scope>NUCLEOTIDE SEQUENCE</scope>
    <source>
        <strain evidence="1">AT1</strain>
    </source>
</reference>
<dbReference type="Proteomes" id="UP001062846">
    <property type="component" value="Chromosome 4"/>
</dbReference>